<dbReference type="GO" id="GO:0005634">
    <property type="term" value="C:nucleus"/>
    <property type="evidence" value="ECO:0007669"/>
    <property type="project" value="TreeGrafter"/>
</dbReference>
<dbReference type="InterPro" id="IPR013083">
    <property type="entry name" value="Znf_RING/FYVE/PHD"/>
</dbReference>
<dbReference type="Pfam" id="PF00176">
    <property type="entry name" value="SNF2-rel_dom"/>
    <property type="match status" value="1"/>
</dbReference>
<dbReference type="SUPFAM" id="SSF57850">
    <property type="entry name" value="RING/U-box"/>
    <property type="match status" value="1"/>
</dbReference>
<dbReference type="Gene3D" id="3.40.50.300">
    <property type="entry name" value="P-loop containing nucleotide triphosphate hydrolases"/>
    <property type="match status" value="1"/>
</dbReference>
<dbReference type="PANTHER" id="PTHR45626:SF17">
    <property type="entry name" value="HELICASE-LIKE TRANSCRIPTION FACTOR"/>
    <property type="match status" value="1"/>
</dbReference>
<dbReference type="InterPro" id="IPR000330">
    <property type="entry name" value="SNF2_N"/>
</dbReference>
<dbReference type="Proteomes" id="UP001303115">
    <property type="component" value="Unassembled WGS sequence"/>
</dbReference>
<protein>
    <submittedName>
        <fullName evidence="12">P-loop containing nucleoside triphosphate hydrolase protein</fullName>
    </submittedName>
</protein>
<evidence type="ECO:0000256" key="7">
    <source>
        <dbReference type="ARBA" id="ARBA00022833"/>
    </source>
</evidence>
<keyword evidence="4 9" id="KW-0863">Zinc-finger</keyword>
<dbReference type="CDD" id="cd18793">
    <property type="entry name" value="SF2_C_SNF"/>
    <property type="match status" value="1"/>
</dbReference>
<keyword evidence="3" id="KW-0547">Nucleotide-binding</keyword>
<evidence type="ECO:0000313" key="13">
    <source>
        <dbReference type="Proteomes" id="UP001303115"/>
    </source>
</evidence>
<evidence type="ECO:0000256" key="9">
    <source>
        <dbReference type="PROSITE-ProRule" id="PRU00175"/>
    </source>
</evidence>
<dbReference type="Gene3D" id="3.40.50.10810">
    <property type="entry name" value="Tandem AAA-ATPase domain"/>
    <property type="match status" value="1"/>
</dbReference>
<evidence type="ECO:0000256" key="3">
    <source>
        <dbReference type="ARBA" id="ARBA00022741"/>
    </source>
</evidence>
<dbReference type="InterPro" id="IPR027417">
    <property type="entry name" value="P-loop_NTPase"/>
</dbReference>
<evidence type="ECO:0000259" key="11">
    <source>
        <dbReference type="PROSITE" id="PS50089"/>
    </source>
</evidence>
<keyword evidence="13" id="KW-1185">Reference proteome</keyword>
<dbReference type="PANTHER" id="PTHR45626">
    <property type="entry name" value="TRANSCRIPTION TERMINATION FACTOR 2-RELATED"/>
    <property type="match status" value="1"/>
</dbReference>
<evidence type="ECO:0000256" key="2">
    <source>
        <dbReference type="ARBA" id="ARBA00022723"/>
    </source>
</evidence>
<dbReference type="SUPFAM" id="SSF52540">
    <property type="entry name" value="P-loop containing nucleoside triphosphate hydrolases"/>
    <property type="match status" value="2"/>
</dbReference>
<evidence type="ECO:0000256" key="5">
    <source>
        <dbReference type="ARBA" id="ARBA00022801"/>
    </source>
</evidence>
<name>A0AAN6PC58_9PEZI</name>
<evidence type="ECO:0000313" key="12">
    <source>
        <dbReference type="EMBL" id="KAK4034672.1"/>
    </source>
</evidence>
<dbReference type="InterPro" id="IPR038718">
    <property type="entry name" value="SNF2-like_sf"/>
</dbReference>
<dbReference type="GO" id="GO:0008094">
    <property type="term" value="F:ATP-dependent activity, acting on DNA"/>
    <property type="evidence" value="ECO:0007669"/>
    <property type="project" value="TreeGrafter"/>
</dbReference>
<dbReference type="GO" id="GO:0006281">
    <property type="term" value="P:DNA repair"/>
    <property type="evidence" value="ECO:0007669"/>
    <property type="project" value="TreeGrafter"/>
</dbReference>
<keyword evidence="6" id="KW-0347">Helicase</keyword>
<accession>A0AAN6PC58</accession>
<evidence type="ECO:0000256" key="6">
    <source>
        <dbReference type="ARBA" id="ARBA00022806"/>
    </source>
</evidence>
<evidence type="ECO:0000256" key="1">
    <source>
        <dbReference type="ARBA" id="ARBA00007025"/>
    </source>
</evidence>
<comment type="caution">
    <text evidence="12">The sequence shown here is derived from an EMBL/GenBank/DDBJ whole genome shotgun (WGS) entry which is preliminary data.</text>
</comment>
<feature type="domain" description="RING-type" evidence="11">
    <location>
        <begin position="314"/>
        <end position="359"/>
    </location>
</feature>
<dbReference type="InterPro" id="IPR050628">
    <property type="entry name" value="SNF2_RAD54_helicase_TF"/>
</dbReference>
<comment type="similarity">
    <text evidence="1">Belongs to the SNF2/RAD54 helicase family.</text>
</comment>
<dbReference type="Pfam" id="PF00271">
    <property type="entry name" value="Helicase_C"/>
    <property type="match status" value="1"/>
</dbReference>
<evidence type="ECO:0000256" key="10">
    <source>
        <dbReference type="SAM" id="MobiDB-lite"/>
    </source>
</evidence>
<dbReference type="InterPro" id="IPR017907">
    <property type="entry name" value="Znf_RING_CS"/>
</dbReference>
<reference evidence="13" key="1">
    <citation type="journal article" date="2023" name="Mol. Phylogenet. Evol.">
        <title>Genome-scale phylogeny and comparative genomics of the fungal order Sordariales.</title>
        <authorList>
            <person name="Hensen N."/>
            <person name="Bonometti L."/>
            <person name="Westerberg I."/>
            <person name="Brannstrom I.O."/>
            <person name="Guillou S."/>
            <person name="Cros-Aarteil S."/>
            <person name="Calhoun S."/>
            <person name="Haridas S."/>
            <person name="Kuo A."/>
            <person name="Mondo S."/>
            <person name="Pangilinan J."/>
            <person name="Riley R."/>
            <person name="LaButti K."/>
            <person name="Andreopoulos B."/>
            <person name="Lipzen A."/>
            <person name="Chen C."/>
            <person name="Yan M."/>
            <person name="Daum C."/>
            <person name="Ng V."/>
            <person name="Clum A."/>
            <person name="Steindorff A."/>
            <person name="Ohm R.A."/>
            <person name="Martin F."/>
            <person name="Silar P."/>
            <person name="Natvig D.O."/>
            <person name="Lalanne C."/>
            <person name="Gautier V."/>
            <person name="Ament-Velasquez S.L."/>
            <person name="Kruys A."/>
            <person name="Hutchinson M.I."/>
            <person name="Powell A.J."/>
            <person name="Barry K."/>
            <person name="Miller A.N."/>
            <person name="Grigoriev I.V."/>
            <person name="Debuchy R."/>
            <person name="Gladieux P."/>
            <person name="Hiltunen Thoren M."/>
            <person name="Johannesson H."/>
        </authorList>
    </citation>
    <scope>NUCLEOTIDE SEQUENCE [LARGE SCALE GENOMIC DNA]</scope>
    <source>
        <strain evidence="13">CBS 284.82</strain>
    </source>
</reference>
<keyword evidence="8" id="KW-0067">ATP-binding</keyword>
<dbReference type="EMBL" id="MU854470">
    <property type="protein sequence ID" value="KAK4034672.1"/>
    <property type="molecule type" value="Genomic_DNA"/>
</dbReference>
<dbReference type="GO" id="GO:0004386">
    <property type="term" value="F:helicase activity"/>
    <property type="evidence" value="ECO:0007669"/>
    <property type="project" value="UniProtKB-KW"/>
</dbReference>
<evidence type="ECO:0000256" key="4">
    <source>
        <dbReference type="ARBA" id="ARBA00022771"/>
    </source>
</evidence>
<evidence type="ECO:0000256" key="8">
    <source>
        <dbReference type="ARBA" id="ARBA00022840"/>
    </source>
</evidence>
<dbReference type="GO" id="GO:0016787">
    <property type="term" value="F:hydrolase activity"/>
    <property type="evidence" value="ECO:0007669"/>
    <property type="project" value="UniProtKB-KW"/>
</dbReference>
<keyword evidence="2" id="KW-0479">Metal-binding</keyword>
<dbReference type="SMART" id="SM00490">
    <property type="entry name" value="HELICc"/>
    <property type="match status" value="1"/>
</dbReference>
<dbReference type="GO" id="GO:0005524">
    <property type="term" value="F:ATP binding"/>
    <property type="evidence" value="ECO:0007669"/>
    <property type="project" value="UniProtKB-KW"/>
</dbReference>
<keyword evidence="7" id="KW-0862">Zinc</keyword>
<feature type="region of interest" description="Disordered" evidence="10">
    <location>
        <begin position="367"/>
        <end position="402"/>
    </location>
</feature>
<dbReference type="PROSITE" id="PS50089">
    <property type="entry name" value="ZF_RING_2"/>
    <property type="match status" value="1"/>
</dbReference>
<organism evidence="12 13">
    <name type="scientific">Parachaetomium inaequale</name>
    <dbReference type="NCBI Taxonomy" id="2588326"/>
    <lineage>
        <taxon>Eukaryota</taxon>
        <taxon>Fungi</taxon>
        <taxon>Dikarya</taxon>
        <taxon>Ascomycota</taxon>
        <taxon>Pezizomycotina</taxon>
        <taxon>Sordariomycetes</taxon>
        <taxon>Sordariomycetidae</taxon>
        <taxon>Sordariales</taxon>
        <taxon>Chaetomiaceae</taxon>
        <taxon>Parachaetomium</taxon>
    </lineage>
</organism>
<dbReference type="InterPro" id="IPR001650">
    <property type="entry name" value="Helicase_C-like"/>
</dbReference>
<gene>
    <name evidence="12" type="ORF">C8A01DRAFT_49006</name>
</gene>
<dbReference type="InterPro" id="IPR049730">
    <property type="entry name" value="SNF2/RAD54-like_C"/>
</dbReference>
<dbReference type="Gene3D" id="3.30.40.10">
    <property type="entry name" value="Zinc/RING finger domain, C3HC4 (zinc finger)"/>
    <property type="match status" value="1"/>
</dbReference>
<proteinExistence type="inferred from homology"/>
<dbReference type="PROSITE" id="PS00518">
    <property type="entry name" value="ZF_RING_1"/>
    <property type="match status" value="1"/>
</dbReference>
<feature type="region of interest" description="Disordered" evidence="10">
    <location>
        <begin position="590"/>
        <end position="609"/>
    </location>
</feature>
<dbReference type="AlphaFoldDB" id="A0AAN6PC58"/>
<dbReference type="InterPro" id="IPR001841">
    <property type="entry name" value="Znf_RING"/>
</dbReference>
<keyword evidence="5 12" id="KW-0378">Hydrolase</keyword>
<sequence length="609" mass="69017">MGLGKTVQTLACISGNPPSQEDEHKGMLITLLVVPPNAVQQWISEIYKHCDGTHACQYKASAMDQGTRESFPIWVASYDEVSKDYPDDDMIKESEHNKALTSKQCQELRPKYCGLLLQMQFYRAVLDEGHAIKNPASKSEGMGTKFLEHALFDLPRAHVLKRTEVKLSREETIIYRQATTLIVEDKFRECVTDDLNDADEGPPKKGKFWMIYVLRLRQAASHPFLLENLMKTVFELEDIEWLIEQLKTVQTKAPFIDQIGRWCEEQLRVRQADSGASDTEKSGLAASFDMIPHLEGVRRLVAQHLQVQDFLELCRRCGNVPEDPYNPKCGHAVCKDCIESALAEEGTVGRKEQGCRGCKELLDNIRDARGRPRETQPASKAGRGQGRRVAATRPRGRGDDINRIQPRKYQKSLFLAGSDRDLSLSLPPSAKTITWAVFTEFVVTGRLIGRMLQDENINFLYYFGSMSRGEKTKEIQDFTQQNDIHVLALNLACANRVILLDHWWNSLNEQQAFGRVHRMGQDKENFARIVAKNTIDERLVQIQQEKLKMVSEAIEEHDSSKNTISAEDLASFFGRLVRDPSGKIIDIVPDYDDDIDQGEEEATGADDVD</sequence>
<dbReference type="GO" id="GO:0008270">
    <property type="term" value="F:zinc ion binding"/>
    <property type="evidence" value="ECO:0007669"/>
    <property type="project" value="UniProtKB-KW"/>
</dbReference>